<dbReference type="InterPro" id="IPR014883">
    <property type="entry name" value="VRR_NUC"/>
</dbReference>
<accession>I1TLI3</accession>
<dbReference type="KEGG" id="vg:12980146"/>
<gene>
    <name evidence="5" type="ORF">PBC1_049</name>
</gene>
<evidence type="ECO:0000259" key="4">
    <source>
        <dbReference type="SMART" id="SM00990"/>
    </source>
</evidence>
<dbReference type="Pfam" id="PF08774">
    <property type="entry name" value="VRR_NUC"/>
    <property type="match status" value="1"/>
</dbReference>
<sequence length="91" mass="10364">MHTENQIENYLKKQFEKIGAIVLKFTSPGTSGVPDRIIILPTGETIYVEVKKKGGLVAPLQQYWIDKLRKQGADAFIVWSYEDVDKLLDII</sequence>
<comment type="cofactor">
    <cofactor evidence="1">
        <name>Mg(2+)</name>
        <dbReference type="ChEBI" id="CHEBI:18420"/>
    </cofactor>
</comment>
<dbReference type="SMART" id="SM00990">
    <property type="entry name" value="VRR_NUC"/>
    <property type="match status" value="1"/>
</dbReference>
<reference evidence="5 6" key="1">
    <citation type="journal article" date="2012" name="J. Virol.">
        <title>Complete Genome Sequence of Bacillus cereus Bacteriophage PBC1.</title>
        <authorList>
            <person name="Kong M."/>
            <person name="Kim M."/>
            <person name="Ryu S."/>
        </authorList>
    </citation>
    <scope>NUCLEOTIDE SEQUENCE [LARGE SCALE GENOMIC DNA]</scope>
</reference>
<evidence type="ECO:0000313" key="5">
    <source>
        <dbReference type="EMBL" id="AFE86285.1"/>
    </source>
</evidence>
<keyword evidence="3" id="KW-0378">Hydrolase</keyword>
<evidence type="ECO:0000313" key="6">
    <source>
        <dbReference type="Proteomes" id="UP000002873"/>
    </source>
</evidence>
<dbReference type="RefSeq" id="YP_006383502.1">
    <property type="nucleotide sequence ID" value="NC_017976.1"/>
</dbReference>
<evidence type="ECO:0000256" key="2">
    <source>
        <dbReference type="ARBA" id="ARBA00022722"/>
    </source>
</evidence>
<proteinExistence type="predicted"/>
<feature type="domain" description="VRR-NUC" evidence="4">
    <location>
        <begin position="2"/>
        <end position="82"/>
    </location>
</feature>
<name>I1TLI3_9CAUD</name>
<dbReference type="OrthoDB" id="16625at10239"/>
<keyword evidence="2" id="KW-0540">Nuclease</keyword>
<dbReference type="GeneID" id="12980146"/>
<dbReference type="GO" id="GO:0016788">
    <property type="term" value="F:hydrolase activity, acting on ester bonds"/>
    <property type="evidence" value="ECO:0007669"/>
    <property type="project" value="InterPro"/>
</dbReference>
<dbReference type="GO" id="GO:0004518">
    <property type="term" value="F:nuclease activity"/>
    <property type="evidence" value="ECO:0007669"/>
    <property type="project" value="UniProtKB-KW"/>
</dbReference>
<dbReference type="Gene3D" id="3.40.1350.10">
    <property type="match status" value="1"/>
</dbReference>
<evidence type="ECO:0000256" key="1">
    <source>
        <dbReference type="ARBA" id="ARBA00001946"/>
    </source>
</evidence>
<dbReference type="EMBL" id="JQ619704">
    <property type="protein sequence ID" value="AFE86285.1"/>
    <property type="molecule type" value="Genomic_DNA"/>
</dbReference>
<keyword evidence="6" id="KW-1185">Reference proteome</keyword>
<organism evidence="5 6">
    <name type="scientific">Bacillus phage PBC1</name>
    <dbReference type="NCBI Taxonomy" id="1161901"/>
    <lineage>
        <taxon>Viruses</taxon>
        <taxon>Duplodnaviria</taxon>
        <taxon>Heunggongvirae</taxon>
        <taxon>Uroviricota</taxon>
        <taxon>Caudoviricetes</taxon>
        <taxon>Gutmannvirinae</taxon>
        <taxon>Pebcunavirus</taxon>
        <taxon>Pebcunavirus PBC1</taxon>
    </lineage>
</organism>
<protein>
    <submittedName>
        <fullName evidence="5">VRR-NUC domain-containing protein</fullName>
    </submittedName>
</protein>
<evidence type="ECO:0000256" key="3">
    <source>
        <dbReference type="ARBA" id="ARBA00022801"/>
    </source>
</evidence>
<dbReference type="GO" id="GO:0003676">
    <property type="term" value="F:nucleic acid binding"/>
    <property type="evidence" value="ECO:0007669"/>
    <property type="project" value="InterPro"/>
</dbReference>
<dbReference type="InterPro" id="IPR011856">
    <property type="entry name" value="tRNA_endonuc-like_dom_sf"/>
</dbReference>
<dbReference type="Proteomes" id="UP000002873">
    <property type="component" value="Segment"/>
</dbReference>